<evidence type="ECO:0000313" key="1">
    <source>
        <dbReference type="EMBL" id="KAA2239239.1"/>
    </source>
</evidence>
<name>A0A5B2VLY8_9BACT</name>
<dbReference type="Proteomes" id="UP000324611">
    <property type="component" value="Unassembled WGS sequence"/>
</dbReference>
<organism evidence="1 2">
    <name type="scientific">Chitinophaga agrisoli</name>
    <dbReference type="NCBI Taxonomy" id="2607653"/>
    <lineage>
        <taxon>Bacteria</taxon>
        <taxon>Pseudomonadati</taxon>
        <taxon>Bacteroidota</taxon>
        <taxon>Chitinophagia</taxon>
        <taxon>Chitinophagales</taxon>
        <taxon>Chitinophagaceae</taxon>
        <taxon>Chitinophaga</taxon>
    </lineage>
</organism>
<dbReference type="EMBL" id="VUOC01000004">
    <property type="protein sequence ID" value="KAA2239239.1"/>
    <property type="molecule type" value="Genomic_DNA"/>
</dbReference>
<gene>
    <name evidence="1" type="ORF">F0L74_23825</name>
</gene>
<evidence type="ECO:0000313" key="2">
    <source>
        <dbReference type="Proteomes" id="UP000324611"/>
    </source>
</evidence>
<accession>A0A5B2VLY8</accession>
<comment type="caution">
    <text evidence="1">The sequence shown here is derived from an EMBL/GenBank/DDBJ whole genome shotgun (WGS) entry which is preliminary data.</text>
</comment>
<dbReference type="InterPro" id="IPR008979">
    <property type="entry name" value="Galactose-bd-like_sf"/>
</dbReference>
<protein>
    <submittedName>
        <fullName evidence="1">Tetratricopeptide repeat protein</fullName>
    </submittedName>
</protein>
<reference evidence="1 2" key="2">
    <citation type="submission" date="2019-09" db="EMBL/GenBank/DDBJ databases">
        <authorList>
            <person name="Jin C."/>
        </authorList>
    </citation>
    <scope>NUCLEOTIDE SEQUENCE [LARGE SCALE GENOMIC DNA]</scope>
    <source>
        <strain evidence="1 2">BN140078</strain>
    </source>
</reference>
<dbReference type="RefSeq" id="WP_149840418.1">
    <property type="nucleotide sequence ID" value="NZ_VUOC01000004.1"/>
</dbReference>
<proteinExistence type="predicted"/>
<dbReference type="Gene3D" id="2.60.120.430">
    <property type="entry name" value="Galactose-binding lectin"/>
    <property type="match status" value="1"/>
</dbReference>
<keyword evidence="2" id="KW-1185">Reference proteome</keyword>
<sequence>MRYTFLYLIIGALLLCACNDRRSNYLFDMGSAGHNAAPGYTRITPQLHYDPATGYGWLQAPARAFDSANHKLYSPIFQSGVWAKDSLVFQANLPDGDYFMIISGGSIDSVLMNMTVAVDHKLLPDTLSTPFYRLPYRTLRTKITVQNAKVIVSITGLGTPVGIYALEFYPCTHNQSINTTTPLEEDTAAISSWLRHTTQQLEKDSSNIALRNQAAMVRKYLLACYYFDGGGWSQTVKQTGLSLIYRMFAAADLLEQVIADPDDPLYDRARYLLARTYYWLDQEDDNSWQQSRARQLFTQLQSKYQDNDLLKMYLGQQVADTFTMAAPPPNAPAWAVSQREVMARLLRLIHWWITVKQAPNGELGGKYGDDVEMLRWWLPAVLGVDDSLARTGYIRLADGVWNSGQLERGFSKRIDDVEHAAELFRDTHPGMLLLEYGNPEYIERCLTSMQNFRDVWTGITILGHRHFRSYYLSATAVSAYAPYDVDVAMNARALLPGLWAAWYNRNPELLRLLGELGQAWVADANRAANGKPAGVIPSAVAFDGDRIGGHAAQWYDPELTYTYYNWDHLGHVNELQYLLTGLYGLTQKTLFLQTVSFNAALMSKPLLQKDVATPGSLPWVQQQLQSGGSDHAAGVNPMGKLFAMAKNLSNNSNYDTLIGKYGAAYNRYTLCHNKQVLEKALQQMLNGLRYNFPLNTSEAKFTDRVYIPDNTLLAGMYLGHFGAGYEYPSLLVSWKNTGKDAAILVHGGDHHSLQAAVYNFGQSRNVQMRTWQLDPGVYQIRTGLSKNGNDNIQEVLTTDTFTVTERVKDVTLTLPGKQLLVIAVKQLQAYPHNAQQLADLALAEKDISIHGGAQPHTYVVQAVIHNIGNTTAENVKVYVDVMLPGDHALKDSVIIPQLEAPNDLQPRIKKIEFTLKLPAGRHFVKLSTACRQPEITQLNNAAGVYFRAGNNTKE</sequence>
<dbReference type="PROSITE" id="PS51257">
    <property type="entry name" value="PROKAR_LIPOPROTEIN"/>
    <property type="match status" value="1"/>
</dbReference>
<dbReference type="AlphaFoldDB" id="A0A5B2VLY8"/>
<reference evidence="1 2" key="1">
    <citation type="submission" date="2019-09" db="EMBL/GenBank/DDBJ databases">
        <title>Chitinophaga ginsengihumi sp. nov., isolated from soil of ginseng rhizosphere.</title>
        <authorList>
            <person name="Lee J."/>
        </authorList>
    </citation>
    <scope>NUCLEOTIDE SEQUENCE [LARGE SCALE GENOMIC DNA]</scope>
    <source>
        <strain evidence="1 2">BN140078</strain>
    </source>
</reference>
<dbReference type="SUPFAM" id="SSF49785">
    <property type="entry name" value="Galactose-binding domain-like"/>
    <property type="match status" value="1"/>
</dbReference>